<dbReference type="GO" id="GO:0005576">
    <property type="term" value="C:extracellular region"/>
    <property type="evidence" value="ECO:0007669"/>
    <property type="project" value="UniProtKB-SubCell"/>
</dbReference>
<dbReference type="Gene3D" id="6.10.280.190">
    <property type="match status" value="1"/>
</dbReference>
<keyword evidence="5" id="KW-0175">Coiled coil</keyword>
<keyword evidence="2 4" id="KW-0964">Secreted</keyword>
<comment type="function">
    <text evidence="4">Flagellin is the subunit protein which polymerizes to form the filaments of bacterial flagella.</text>
</comment>
<evidence type="ECO:0000256" key="3">
    <source>
        <dbReference type="ARBA" id="ARBA00023143"/>
    </source>
</evidence>
<evidence type="ECO:0000256" key="1">
    <source>
        <dbReference type="ARBA" id="ARBA00005709"/>
    </source>
</evidence>
<proteinExistence type="inferred from homology"/>
<dbReference type="InterPro" id="IPR001029">
    <property type="entry name" value="Flagellin_N"/>
</dbReference>
<feature type="domain" description="Flagellin C-terminal" evidence="7">
    <location>
        <begin position="304"/>
        <end position="388"/>
    </location>
</feature>
<dbReference type="EMBL" id="CP098827">
    <property type="protein sequence ID" value="XBO70956.1"/>
    <property type="molecule type" value="Genomic_DNA"/>
</dbReference>
<protein>
    <recommendedName>
        <fullName evidence="4">Flagellin</fullName>
    </recommendedName>
</protein>
<reference evidence="8" key="1">
    <citation type="submission" date="2022-06" db="EMBL/GenBank/DDBJ databases">
        <title>A novel DMS-producing enzyme.</title>
        <authorList>
            <person name="Zhang Y."/>
        </authorList>
    </citation>
    <scope>NUCLEOTIDE SEQUENCE</scope>
    <source>
        <strain evidence="8">RT37</strain>
    </source>
</reference>
<keyword evidence="8" id="KW-0966">Cell projection</keyword>
<dbReference type="NCBIfam" id="NF005294">
    <property type="entry name" value="PRK06819.1"/>
    <property type="match status" value="1"/>
</dbReference>
<dbReference type="Gene3D" id="2.60.40.4390">
    <property type="match status" value="1"/>
</dbReference>
<dbReference type="GO" id="GO:0005198">
    <property type="term" value="F:structural molecule activity"/>
    <property type="evidence" value="ECO:0007669"/>
    <property type="project" value="UniProtKB-UniRule"/>
</dbReference>
<keyword evidence="8" id="KW-0969">Cilium</keyword>
<evidence type="ECO:0000256" key="4">
    <source>
        <dbReference type="RuleBase" id="RU362073"/>
    </source>
</evidence>
<gene>
    <name evidence="8" type="ORF">NFG58_20545</name>
</gene>
<dbReference type="SUPFAM" id="SSF64518">
    <property type="entry name" value="Phase 1 flagellin"/>
    <property type="match status" value="1"/>
</dbReference>
<keyword evidence="8" id="KW-0282">Flagellum</keyword>
<comment type="subcellular location">
    <subcellularLocation>
        <location evidence="4">Secreted</location>
    </subcellularLocation>
    <subcellularLocation>
        <location evidence="4">Bacterial flagellum</location>
    </subcellularLocation>
</comment>
<name>A0AAU7KH12_9GAMM</name>
<dbReference type="Pfam" id="PF00700">
    <property type="entry name" value="Flagellin_C"/>
    <property type="match status" value="1"/>
</dbReference>
<dbReference type="Gene3D" id="1.20.1330.10">
    <property type="entry name" value="f41 fragment of flagellin, N-terminal domain"/>
    <property type="match status" value="1"/>
</dbReference>
<dbReference type="InterPro" id="IPR042187">
    <property type="entry name" value="Flagellin_C_sub2"/>
</dbReference>
<dbReference type="Pfam" id="PF00669">
    <property type="entry name" value="Flagellin_N"/>
    <property type="match status" value="1"/>
</dbReference>
<dbReference type="InterPro" id="IPR001492">
    <property type="entry name" value="Flagellin"/>
</dbReference>
<keyword evidence="3 4" id="KW-0975">Bacterial flagellum</keyword>
<dbReference type="AlphaFoldDB" id="A0AAU7KH12"/>
<organism evidence="8">
    <name type="scientific">Halomonas sp. RT37</name>
    <dbReference type="NCBI Taxonomy" id="2950872"/>
    <lineage>
        <taxon>Bacteria</taxon>
        <taxon>Pseudomonadati</taxon>
        <taxon>Pseudomonadota</taxon>
        <taxon>Gammaproteobacteria</taxon>
        <taxon>Oceanospirillales</taxon>
        <taxon>Halomonadaceae</taxon>
        <taxon>Halomonas</taxon>
    </lineage>
</organism>
<comment type="similarity">
    <text evidence="1 4">Belongs to the bacterial flagellin family.</text>
</comment>
<dbReference type="GO" id="GO:0009288">
    <property type="term" value="C:bacterial-type flagellum"/>
    <property type="evidence" value="ECO:0007669"/>
    <property type="project" value="UniProtKB-SubCell"/>
</dbReference>
<dbReference type="RefSeq" id="WP_222568656.1">
    <property type="nucleotide sequence ID" value="NZ_CP098827.1"/>
</dbReference>
<evidence type="ECO:0000313" key="8">
    <source>
        <dbReference type="EMBL" id="XBO70956.1"/>
    </source>
</evidence>
<dbReference type="PANTHER" id="PTHR42792">
    <property type="entry name" value="FLAGELLIN"/>
    <property type="match status" value="1"/>
</dbReference>
<evidence type="ECO:0000259" key="7">
    <source>
        <dbReference type="Pfam" id="PF00700"/>
    </source>
</evidence>
<dbReference type="PANTHER" id="PTHR42792:SF2">
    <property type="entry name" value="FLAGELLIN"/>
    <property type="match status" value="1"/>
</dbReference>
<evidence type="ECO:0000259" key="6">
    <source>
        <dbReference type="Pfam" id="PF00669"/>
    </source>
</evidence>
<feature type="coiled-coil region" evidence="5">
    <location>
        <begin position="74"/>
        <end position="128"/>
    </location>
</feature>
<dbReference type="PRINTS" id="PR00207">
    <property type="entry name" value="FLAGELLIN"/>
</dbReference>
<dbReference type="InterPro" id="IPR046358">
    <property type="entry name" value="Flagellin_C"/>
</dbReference>
<accession>A0AAU7KH12</accession>
<feature type="domain" description="Flagellin N-terminal" evidence="6">
    <location>
        <begin position="4"/>
        <end position="140"/>
    </location>
</feature>
<sequence length="389" mass="40438">MSVINTNITSMIGQQNLNASKSALTTSMERLSSGLRINSAKDDAAGQAIANRMSSQITGLSQAQRNANDGISVAQTAEGALNQVNDNLQRVRELTVQAQNGTNSTEDKQSIQDEINQRLDEIDRISEETDFNGVKVLASTQNLSIQVGANDGENISVNLEKTDRASLGLDGFNVSALSGPITEITSTSAGGVETTTPVDFSGLGALTASGGALDGQSLTLRGYGDFDADAGTYANYAIEDDNGNLYKLDATGTAADDIAFDASAGTFAIGANIDATDSADLDSLATAYDDDVAAGLSSTANPLGTIDSALKMVDEQRSELGAIQNRFESAITNLSTTETNLSAARSRIEDADYAVEVANMTRAQILQQAGTSVLAQANQVPQSVLSLLG</sequence>
<dbReference type="Gene3D" id="6.10.10.10">
    <property type="entry name" value="Flagellar export chaperone, C-terminal domain"/>
    <property type="match status" value="1"/>
</dbReference>
<evidence type="ECO:0000256" key="2">
    <source>
        <dbReference type="ARBA" id="ARBA00022525"/>
    </source>
</evidence>
<evidence type="ECO:0000256" key="5">
    <source>
        <dbReference type="SAM" id="Coils"/>
    </source>
</evidence>